<protein>
    <submittedName>
        <fullName evidence="1">Nitroreductase family protein</fullName>
    </submittedName>
</protein>
<name>A0A4R7ZAK1_9FIRM</name>
<gene>
    <name evidence="1" type="ORF">C8C77_103222</name>
</gene>
<dbReference type="AlphaFoldDB" id="A0A4R7ZAK1"/>
<dbReference type="GO" id="GO:0016491">
    <property type="term" value="F:oxidoreductase activity"/>
    <property type="evidence" value="ECO:0007669"/>
    <property type="project" value="InterPro"/>
</dbReference>
<dbReference type="Gene3D" id="3.40.109.10">
    <property type="entry name" value="NADH Oxidase"/>
    <property type="match status" value="1"/>
</dbReference>
<dbReference type="Proteomes" id="UP000294697">
    <property type="component" value="Unassembled WGS sequence"/>
</dbReference>
<dbReference type="SUPFAM" id="SSF55469">
    <property type="entry name" value="FMN-dependent nitroreductase-like"/>
    <property type="match status" value="1"/>
</dbReference>
<dbReference type="InterPro" id="IPR000415">
    <property type="entry name" value="Nitroreductase-like"/>
</dbReference>
<dbReference type="OrthoDB" id="9812105at2"/>
<evidence type="ECO:0000313" key="1">
    <source>
        <dbReference type="EMBL" id="TDW07085.1"/>
    </source>
</evidence>
<sequence>MSYSNGKYQFYLMIETSFGIYESLIANRMITSFLYKVIDYILQLLTAVSHNLRGCLVDFIDIKKINKILNLPDHITCQVLVPIGYPDKTPNKKDIYNKKERIFYNKWGKSGSS</sequence>
<accession>A0A4R7ZAK1</accession>
<reference evidence="1 2" key="1">
    <citation type="submission" date="2019-03" db="EMBL/GenBank/DDBJ databases">
        <title>Subsurface microbial communities from deep shales in Ohio and West Virginia, USA.</title>
        <authorList>
            <person name="Wrighton K."/>
        </authorList>
    </citation>
    <scope>NUCLEOTIDE SEQUENCE [LARGE SCALE GENOMIC DNA]</scope>
    <source>
        <strain evidence="1 2">MSL9.2</strain>
    </source>
</reference>
<proteinExistence type="predicted"/>
<organism evidence="1 2">
    <name type="scientific">Halanaerobium saccharolyticum</name>
    <dbReference type="NCBI Taxonomy" id="43595"/>
    <lineage>
        <taxon>Bacteria</taxon>
        <taxon>Bacillati</taxon>
        <taxon>Bacillota</taxon>
        <taxon>Clostridia</taxon>
        <taxon>Halanaerobiales</taxon>
        <taxon>Halanaerobiaceae</taxon>
        <taxon>Halanaerobium</taxon>
    </lineage>
</organism>
<comment type="caution">
    <text evidence="1">The sequence shown here is derived from an EMBL/GenBank/DDBJ whole genome shotgun (WGS) entry which is preliminary data.</text>
</comment>
<dbReference type="EMBL" id="SODA01000003">
    <property type="protein sequence ID" value="TDW07085.1"/>
    <property type="molecule type" value="Genomic_DNA"/>
</dbReference>
<evidence type="ECO:0000313" key="2">
    <source>
        <dbReference type="Proteomes" id="UP000294697"/>
    </source>
</evidence>